<dbReference type="InterPro" id="IPR011032">
    <property type="entry name" value="GroES-like_sf"/>
</dbReference>
<comment type="cofactor">
    <cofactor evidence="1 6">
        <name>Zn(2+)</name>
        <dbReference type="ChEBI" id="CHEBI:29105"/>
    </cofactor>
</comment>
<sequence length="374" mass="38300">MHVKAAILKEAGLAAPYAQSMPLSVETVKLGGPGANEILVEVKAAGLCHSDLSVIDNNRPRPLPMALGHEAAGIVREIGSNVSGLVSGDHVALVFVPSCGSCLPCATGRQALCEPGAAANAQGTLLSGERRIEAGGSLVNHHLGVSAFAEHIVVDHRSAVKIDPELPLEVAALFGCAVLTGVGAVFNTAQVEPGSTVAVIGLGGVGMSSVLGARAAGARQIIAVDIQPEKLELASSLGASATFDAKDPDCADQIRAFTQGGVDYAIDMTGVASALELAWKITIRGGTTVTGGLPHPDARMSIPPVVLVGEERTLKGSYLGGAVPTRDVPRYIAMHQAGLLPVEKLMGEAMPLEEINRGFDALASGSALRQLIVF</sequence>
<evidence type="ECO:0000256" key="5">
    <source>
        <dbReference type="ARBA" id="ARBA00023027"/>
    </source>
</evidence>
<evidence type="ECO:0000256" key="4">
    <source>
        <dbReference type="ARBA" id="ARBA00023002"/>
    </source>
</evidence>
<dbReference type="PANTHER" id="PTHR43880">
    <property type="entry name" value="ALCOHOL DEHYDROGENASE"/>
    <property type="match status" value="1"/>
</dbReference>
<evidence type="ECO:0000313" key="8">
    <source>
        <dbReference type="EMBL" id="NVE95690.1"/>
    </source>
</evidence>
<dbReference type="SUPFAM" id="SSF51735">
    <property type="entry name" value="NAD(P)-binding Rossmann-fold domains"/>
    <property type="match status" value="1"/>
</dbReference>
<dbReference type="GO" id="GO:0008270">
    <property type="term" value="F:zinc ion binding"/>
    <property type="evidence" value="ECO:0007669"/>
    <property type="project" value="InterPro"/>
</dbReference>
<comment type="similarity">
    <text evidence="6">Belongs to the zinc-containing alcohol dehydrogenase family.</text>
</comment>
<evidence type="ECO:0000256" key="2">
    <source>
        <dbReference type="ARBA" id="ARBA00022723"/>
    </source>
</evidence>
<dbReference type="GO" id="GO:0046294">
    <property type="term" value="P:formaldehyde catabolic process"/>
    <property type="evidence" value="ECO:0007669"/>
    <property type="project" value="TreeGrafter"/>
</dbReference>
<protein>
    <submittedName>
        <fullName evidence="8">Alcohol dehydrogenase catalytic domain-containing protein</fullName>
    </submittedName>
</protein>
<dbReference type="Gene3D" id="3.90.180.10">
    <property type="entry name" value="Medium-chain alcohol dehydrogenases, catalytic domain"/>
    <property type="match status" value="1"/>
</dbReference>
<dbReference type="Proteomes" id="UP000546031">
    <property type="component" value="Unassembled WGS sequence"/>
</dbReference>
<dbReference type="InterPro" id="IPR020843">
    <property type="entry name" value="ER"/>
</dbReference>
<dbReference type="Pfam" id="PF08240">
    <property type="entry name" value="ADH_N"/>
    <property type="match status" value="1"/>
</dbReference>
<dbReference type="PANTHER" id="PTHR43880:SF12">
    <property type="entry name" value="ALCOHOL DEHYDROGENASE CLASS-3"/>
    <property type="match status" value="1"/>
</dbReference>
<dbReference type="GO" id="GO:0051903">
    <property type="term" value="F:S-(hydroxymethyl)glutathione dehydrogenase [NAD(P)+] activity"/>
    <property type="evidence" value="ECO:0007669"/>
    <property type="project" value="TreeGrafter"/>
</dbReference>
<dbReference type="CDD" id="cd08281">
    <property type="entry name" value="liver_ADH_like1"/>
    <property type="match status" value="1"/>
</dbReference>
<dbReference type="InterPro" id="IPR013154">
    <property type="entry name" value="ADH-like_N"/>
</dbReference>
<dbReference type="EMBL" id="JABWTA010000001">
    <property type="protein sequence ID" value="NVE95690.1"/>
    <property type="molecule type" value="Genomic_DNA"/>
</dbReference>
<evidence type="ECO:0000313" key="9">
    <source>
        <dbReference type="Proteomes" id="UP000546031"/>
    </source>
</evidence>
<evidence type="ECO:0000256" key="3">
    <source>
        <dbReference type="ARBA" id="ARBA00022833"/>
    </source>
</evidence>
<keyword evidence="9" id="KW-1185">Reference proteome</keyword>
<dbReference type="Pfam" id="PF00107">
    <property type="entry name" value="ADH_zinc_N"/>
    <property type="match status" value="1"/>
</dbReference>
<dbReference type="Gene3D" id="3.40.50.720">
    <property type="entry name" value="NAD(P)-binding Rossmann-like Domain"/>
    <property type="match status" value="1"/>
</dbReference>
<dbReference type="RefSeq" id="WP_176273888.1">
    <property type="nucleotide sequence ID" value="NZ_JABWTA010000001.1"/>
</dbReference>
<dbReference type="AlphaFoldDB" id="A0A850HDI2"/>
<dbReference type="GO" id="GO:0005829">
    <property type="term" value="C:cytosol"/>
    <property type="evidence" value="ECO:0007669"/>
    <property type="project" value="TreeGrafter"/>
</dbReference>
<proteinExistence type="inferred from homology"/>
<keyword evidence="2 6" id="KW-0479">Metal-binding</keyword>
<accession>A0A850HDI2</accession>
<keyword evidence="5" id="KW-0520">NAD</keyword>
<reference evidence="8 9" key="1">
    <citation type="submission" date="2020-06" db="EMBL/GenBank/DDBJ databases">
        <title>Altererythrobacter lutimaris sp. nov., a marine bacterium isolated from a tidal flat.</title>
        <authorList>
            <person name="Kim D."/>
            <person name="Yoo Y."/>
            <person name="Kim J.-J."/>
        </authorList>
    </citation>
    <scope>NUCLEOTIDE SEQUENCE [LARGE SCALE GENOMIC DNA]</scope>
    <source>
        <strain evidence="8 9">JGD-16</strain>
    </source>
</reference>
<name>A0A850HDI2_9SPHN</name>
<dbReference type="InterPro" id="IPR013149">
    <property type="entry name" value="ADH-like_C"/>
</dbReference>
<dbReference type="PROSITE" id="PS00059">
    <property type="entry name" value="ADH_ZINC"/>
    <property type="match status" value="1"/>
</dbReference>
<comment type="caution">
    <text evidence="8">The sequence shown here is derived from an EMBL/GenBank/DDBJ whole genome shotgun (WGS) entry which is preliminary data.</text>
</comment>
<keyword evidence="3 6" id="KW-0862">Zinc</keyword>
<evidence type="ECO:0000259" key="7">
    <source>
        <dbReference type="SMART" id="SM00829"/>
    </source>
</evidence>
<organism evidence="8 9">
    <name type="scientific">Altererythrobacter lutimaris</name>
    <dbReference type="NCBI Taxonomy" id="2743979"/>
    <lineage>
        <taxon>Bacteria</taxon>
        <taxon>Pseudomonadati</taxon>
        <taxon>Pseudomonadota</taxon>
        <taxon>Alphaproteobacteria</taxon>
        <taxon>Sphingomonadales</taxon>
        <taxon>Erythrobacteraceae</taxon>
        <taxon>Altererythrobacter</taxon>
    </lineage>
</organism>
<gene>
    <name evidence="8" type="ORF">HUO12_12355</name>
</gene>
<feature type="domain" description="Enoyl reductase (ER)" evidence="7">
    <location>
        <begin position="20"/>
        <end position="373"/>
    </location>
</feature>
<dbReference type="SMART" id="SM00829">
    <property type="entry name" value="PKS_ER"/>
    <property type="match status" value="1"/>
</dbReference>
<evidence type="ECO:0000256" key="1">
    <source>
        <dbReference type="ARBA" id="ARBA00001947"/>
    </source>
</evidence>
<keyword evidence="4" id="KW-0560">Oxidoreductase</keyword>
<dbReference type="FunFam" id="3.40.50.720:FF:000003">
    <property type="entry name" value="S-(hydroxymethyl)glutathione dehydrogenase"/>
    <property type="match status" value="1"/>
</dbReference>
<dbReference type="InterPro" id="IPR036291">
    <property type="entry name" value="NAD(P)-bd_dom_sf"/>
</dbReference>
<evidence type="ECO:0000256" key="6">
    <source>
        <dbReference type="RuleBase" id="RU361277"/>
    </source>
</evidence>
<dbReference type="InterPro" id="IPR002328">
    <property type="entry name" value="ADH_Zn_CS"/>
</dbReference>
<dbReference type="SUPFAM" id="SSF50129">
    <property type="entry name" value="GroES-like"/>
    <property type="match status" value="2"/>
</dbReference>